<evidence type="ECO:0000256" key="10">
    <source>
        <dbReference type="ARBA" id="ARBA00023180"/>
    </source>
</evidence>
<evidence type="ECO:0000256" key="9">
    <source>
        <dbReference type="ARBA" id="ARBA00023136"/>
    </source>
</evidence>
<gene>
    <name evidence="15" type="ORF">ANCDUO_08070</name>
</gene>
<keyword evidence="12 13" id="KW-0407">Ion channel</keyword>
<comment type="similarity">
    <text evidence="2 13">Belongs to the amiloride-sensitive sodium channel (TC 1.A.6) family.</text>
</comment>
<evidence type="ECO:0000256" key="2">
    <source>
        <dbReference type="ARBA" id="ARBA00007193"/>
    </source>
</evidence>
<accession>A0A0C2DGS8</accession>
<evidence type="ECO:0000256" key="13">
    <source>
        <dbReference type="RuleBase" id="RU000679"/>
    </source>
</evidence>
<sequence>MRQLQVEEKKGYEEYVETEMLSLPGFISQIGGQLGLFLGTSIISLIHVIYYLLTKLAEVRLRVKVFVKDRSIGF</sequence>
<dbReference type="Pfam" id="PF00858">
    <property type="entry name" value="ASC"/>
    <property type="match status" value="1"/>
</dbReference>
<feature type="transmembrane region" description="Helical" evidence="14">
    <location>
        <begin position="30"/>
        <end position="53"/>
    </location>
</feature>
<keyword evidence="16" id="KW-1185">Reference proteome</keyword>
<keyword evidence="4 13" id="KW-0894">Sodium channel</keyword>
<dbReference type="EMBL" id="KN729930">
    <property type="protein sequence ID" value="KIH61652.1"/>
    <property type="molecule type" value="Genomic_DNA"/>
</dbReference>
<evidence type="ECO:0000256" key="3">
    <source>
        <dbReference type="ARBA" id="ARBA00022448"/>
    </source>
</evidence>
<evidence type="ECO:0000256" key="8">
    <source>
        <dbReference type="ARBA" id="ARBA00023065"/>
    </source>
</evidence>
<keyword evidence="7" id="KW-0915">Sodium</keyword>
<dbReference type="GO" id="GO:0016020">
    <property type="term" value="C:membrane"/>
    <property type="evidence" value="ECO:0007669"/>
    <property type="project" value="UniProtKB-SubCell"/>
</dbReference>
<evidence type="ECO:0000313" key="15">
    <source>
        <dbReference type="EMBL" id="KIH61652.1"/>
    </source>
</evidence>
<name>A0A0C2DGS8_9BILA</name>
<keyword evidence="8 13" id="KW-0406">Ion transport</keyword>
<organism evidence="15 16">
    <name type="scientific">Ancylostoma duodenale</name>
    <dbReference type="NCBI Taxonomy" id="51022"/>
    <lineage>
        <taxon>Eukaryota</taxon>
        <taxon>Metazoa</taxon>
        <taxon>Ecdysozoa</taxon>
        <taxon>Nematoda</taxon>
        <taxon>Chromadorea</taxon>
        <taxon>Rhabditida</taxon>
        <taxon>Rhabditina</taxon>
        <taxon>Rhabditomorpha</taxon>
        <taxon>Strongyloidea</taxon>
        <taxon>Ancylostomatidae</taxon>
        <taxon>Ancylostomatinae</taxon>
        <taxon>Ancylostoma</taxon>
    </lineage>
</organism>
<evidence type="ECO:0000256" key="6">
    <source>
        <dbReference type="ARBA" id="ARBA00022989"/>
    </source>
</evidence>
<reference evidence="15 16" key="1">
    <citation type="submission" date="2013-12" db="EMBL/GenBank/DDBJ databases">
        <title>Draft genome of the parsitic nematode Ancylostoma duodenale.</title>
        <authorList>
            <person name="Mitreva M."/>
        </authorList>
    </citation>
    <scope>NUCLEOTIDE SEQUENCE [LARGE SCALE GENOMIC DNA]</scope>
    <source>
        <strain evidence="15 16">Zhejiang</strain>
    </source>
</reference>
<evidence type="ECO:0000256" key="12">
    <source>
        <dbReference type="ARBA" id="ARBA00023303"/>
    </source>
</evidence>
<evidence type="ECO:0000256" key="4">
    <source>
        <dbReference type="ARBA" id="ARBA00022461"/>
    </source>
</evidence>
<keyword evidence="3 13" id="KW-0813">Transport</keyword>
<comment type="subcellular location">
    <subcellularLocation>
        <location evidence="1">Membrane</location>
        <topology evidence="1">Multi-pass membrane protein</topology>
    </subcellularLocation>
</comment>
<evidence type="ECO:0000256" key="14">
    <source>
        <dbReference type="SAM" id="Phobius"/>
    </source>
</evidence>
<keyword evidence="10" id="KW-0325">Glycoprotein</keyword>
<keyword evidence="9 14" id="KW-0472">Membrane</keyword>
<evidence type="ECO:0000256" key="11">
    <source>
        <dbReference type="ARBA" id="ARBA00023201"/>
    </source>
</evidence>
<dbReference type="Proteomes" id="UP000054047">
    <property type="component" value="Unassembled WGS sequence"/>
</dbReference>
<keyword evidence="5 13" id="KW-0812">Transmembrane</keyword>
<evidence type="ECO:0000256" key="7">
    <source>
        <dbReference type="ARBA" id="ARBA00023053"/>
    </source>
</evidence>
<evidence type="ECO:0000256" key="1">
    <source>
        <dbReference type="ARBA" id="ARBA00004141"/>
    </source>
</evidence>
<dbReference type="GO" id="GO:0005272">
    <property type="term" value="F:sodium channel activity"/>
    <property type="evidence" value="ECO:0007669"/>
    <property type="project" value="UniProtKB-KW"/>
</dbReference>
<dbReference type="Gene3D" id="1.10.287.770">
    <property type="entry name" value="YojJ-like"/>
    <property type="match status" value="1"/>
</dbReference>
<dbReference type="OrthoDB" id="5874059at2759"/>
<dbReference type="AlphaFoldDB" id="A0A0C2DGS8"/>
<dbReference type="InterPro" id="IPR001873">
    <property type="entry name" value="ENaC"/>
</dbReference>
<keyword evidence="6 14" id="KW-1133">Transmembrane helix</keyword>
<evidence type="ECO:0000256" key="5">
    <source>
        <dbReference type="ARBA" id="ARBA00022692"/>
    </source>
</evidence>
<keyword evidence="11 13" id="KW-0739">Sodium transport</keyword>
<protein>
    <submittedName>
        <fullName evidence="15">Uncharacterized protein</fullName>
    </submittedName>
</protein>
<evidence type="ECO:0000313" key="16">
    <source>
        <dbReference type="Proteomes" id="UP000054047"/>
    </source>
</evidence>
<proteinExistence type="inferred from homology"/>